<protein>
    <submittedName>
        <fullName evidence="1">Uncharacterized protein</fullName>
    </submittedName>
</protein>
<keyword evidence="2" id="KW-1185">Reference proteome</keyword>
<evidence type="ECO:0000313" key="1">
    <source>
        <dbReference type="EMBL" id="OXA49304.1"/>
    </source>
</evidence>
<dbReference type="Proteomes" id="UP000198287">
    <property type="component" value="Unassembled WGS sequence"/>
</dbReference>
<dbReference type="EMBL" id="LNIX01000010">
    <property type="protein sequence ID" value="OXA49304.1"/>
    <property type="molecule type" value="Genomic_DNA"/>
</dbReference>
<proteinExistence type="predicted"/>
<sequence>MGLTKTGIITKLIVTTLFVILISNISGSKLPAQLDEKKDTDPLTSIEHSIPLPISRAGKQYYPWPQGACRKDPWHEQMDAFLLAYYVAHRHGGNFENRPRFIGNIFDSVFGRNDPPPPPQVIVQQQPLYTHPGVVQPGYVPMVYDPHNPQIHPGHQVVVGR</sequence>
<reference evidence="1 2" key="1">
    <citation type="submission" date="2015-12" db="EMBL/GenBank/DDBJ databases">
        <title>The genome of Folsomia candida.</title>
        <authorList>
            <person name="Faddeeva A."/>
            <person name="Derks M.F."/>
            <person name="Anvar Y."/>
            <person name="Smit S."/>
            <person name="Van Straalen N."/>
            <person name="Roelofs D."/>
        </authorList>
    </citation>
    <scope>NUCLEOTIDE SEQUENCE [LARGE SCALE GENOMIC DNA]</scope>
    <source>
        <strain evidence="1 2">VU population</strain>
        <tissue evidence="1">Whole body</tissue>
    </source>
</reference>
<name>A0A226DWW3_FOLCA</name>
<dbReference type="AlphaFoldDB" id="A0A226DWW3"/>
<accession>A0A226DWW3</accession>
<evidence type="ECO:0000313" key="2">
    <source>
        <dbReference type="Proteomes" id="UP000198287"/>
    </source>
</evidence>
<organism evidence="1 2">
    <name type="scientific">Folsomia candida</name>
    <name type="common">Springtail</name>
    <dbReference type="NCBI Taxonomy" id="158441"/>
    <lineage>
        <taxon>Eukaryota</taxon>
        <taxon>Metazoa</taxon>
        <taxon>Ecdysozoa</taxon>
        <taxon>Arthropoda</taxon>
        <taxon>Hexapoda</taxon>
        <taxon>Collembola</taxon>
        <taxon>Entomobryomorpha</taxon>
        <taxon>Isotomoidea</taxon>
        <taxon>Isotomidae</taxon>
        <taxon>Proisotominae</taxon>
        <taxon>Folsomia</taxon>
    </lineage>
</organism>
<gene>
    <name evidence="1" type="ORF">Fcan01_15738</name>
</gene>
<comment type="caution">
    <text evidence="1">The sequence shown here is derived from an EMBL/GenBank/DDBJ whole genome shotgun (WGS) entry which is preliminary data.</text>
</comment>